<sequence length="398" mass="39433">MASNGVDFADVRRRVAAFRKPELLECLERLGMRKSGNKPELQQRLLDIFENSCHLVSNGYNHRDMWRVTSAQRIIEDVYNKACNGAGAAPAAAAAAGGSAAAAAAAGGAAAAAAGGAGAAAAGSGPHAGAPDAKPRQPQQQQQQIPAAAAPAPANPVASALQSLLRQPQHQPNPMPTTVTTAAPAPGGAPTTQPNPRSLLPPSRAAAVTNSTIRCTCGATTGRPPLVQCAACGVWQHPQCAGLALGERPAGGGRRRNPAQGSQCRPQLRVVAAAALAVQDAGQRPAVAAGLPAAERPGVLPLPLAAWGAAGGERGGLPSHGAEQHAEAGGERAGRAGQHWAAVLCGSQPRADDVHRQPAVRAAGAAGAAAQPSGGAAAHEAAAVAEGRGGAGAAAAPR</sequence>
<dbReference type="PROSITE" id="PS50800">
    <property type="entry name" value="SAP"/>
    <property type="match status" value="1"/>
</dbReference>
<protein>
    <recommendedName>
        <fullName evidence="5">SAP domain-containing protein</fullName>
    </recommendedName>
</protein>
<dbReference type="SMART" id="SM00249">
    <property type="entry name" value="PHD"/>
    <property type="match status" value="1"/>
</dbReference>
<evidence type="ECO:0000256" key="4">
    <source>
        <dbReference type="SAM" id="MobiDB-lite"/>
    </source>
</evidence>
<dbReference type="InterPro" id="IPR013083">
    <property type="entry name" value="Znf_RING/FYVE/PHD"/>
</dbReference>
<dbReference type="Gene3D" id="1.10.720.30">
    <property type="entry name" value="SAP domain"/>
    <property type="match status" value="1"/>
</dbReference>
<feature type="region of interest" description="Disordered" evidence="4">
    <location>
        <begin position="118"/>
        <end position="205"/>
    </location>
</feature>
<evidence type="ECO:0000313" key="6">
    <source>
        <dbReference type="EMBL" id="GFR46829.1"/>
    </source>
</evidence>
<feature type="region of interest" description="Disordered" evidence="4">
    <location>
        <begin position="311"/>
        <end position="335"/>
    </location>
</feature>
<dbReference type="SUPFAM" id="SSF68906">
    <property type="entry name" value="SAP domain"/>
    <property type="match status" value="1"/>
</dbReference>
<keyword evidence="3" id="KW-0862">Zinc</keyword>
<evidence type="ECO:0000259" key="5">
    <source>
        <dbReference type="PROSITE" id="PS50800"/>
    </source>
</evidence>
<feature type="compositionally biased region" description="Polar residues" evidence="4">
    <location>
        <begin position="161"/>
        <end position="170"/>
    </location>
</feature>
<dbReference type="Gene3D" id="3.30.40.10">
    <property type="entry name" value="Zinc/RING finger domain, C3HC4 (zinc finger)"/>
    <property type="match status" value="1"/>
</dbReference>
<evidence type="ECO:0000256" key="2">
    <source>
        <dbReference type="ARBA" id="ARBA00022771"/>
    </source>
</evidence>
<comment type="caution">
    <text evidence="6">The sequence shown here is derived from an EMBL/GenBank/DDBJ whole genome shotgun (WGS) entry which is preliminary data.</text>
</comment>
<organism evidence="6 7">
    <name type="scientific">Astrephomene gubernaculifera</name>
    <dbReference type="NCBI Taxonomy" id="47775"/>
    <lineage>
        <taxon>Eukaryota</taxon>
        <taxon>Viridiplantae</taxon>
        <taxon>Chlorophyta</taxon>
        <taxon>core chlorophytes</taxon>
        <taxon>Chlorophyceae</taxon>
        <taxon>CS clade</taxon>
        <taxon>Chlamydomonadales</taxon>
        <taxon>Astrephomenaceae</taxon>
        <taxon>Astrephomene</taxon>
    </lineage>
</organism>
<dbReference type="GO" id="GO:0008270">
    <property type="term" value="F:zinc ion binding"/>
    <property type="evidence" value="ECO:0007669"/>
    <property type="project" value="UniProtKB-KW"/>
</dbReference>
<name>A0AAD3DRP5_9CHLO</name>
<dbReference type="AlphaFoldDB" id="A0AAD3DRP5"/>
<reference evidence="6 7" key="1">
    <citation type="journal article" date="2021" name="Sci. Rep.">
        <title>Genome sequencing of the multicellular alga Astrephomene provides insights into convergent evolution of germ-soma differentiation.</title>
        <authorList>
            <person name="Yamashita S."/>
            <person name="Yamamoto K."/>
            <person name="Matsuzaki R."/>
            <person name="Suzuki S."/>
            <person name="Yamaguchi H."/>
            <person name="Hirooka S."/>
            <person name="Minakuchi Y."/>
            <person name="Miyagishima S."/>
            <person name="Kawachi M."/>
            <person name="Toyoda A."/>
            <person name="Nozaki H."/>
        </authorList>
    </citation>
    <scope>NUCLEOTIDE SEQUENCE [LARGE SCALE GENOMIC DNA]</scope>
    <source>
        <strain evidence="6 7">NIES-4017</strain>
    </source>
</reference>
<dbReference type="SUPFAM" id="SSF57903">
    <property type="entry name" value="FYVE/PHD zinc finger"/>
    <property type="match status" value="1"/>
</dbReference>
<dbReference type="EMBL" id="BMAR01000016">
    <property type="protein sequence ID" value="GFR46829.1"/>
    <property type="molecule type" value="Genomic_DNA"/>
</dbReference>
<gene>
    <name evidence="6" type="ORF">Agub_g8465</name>
</gene>
<dbReference type="InterPro" id="IPR036361">
    <property type="entry name" value="SAP_dom_sf"/>
</dbReference>
<keyword evidence="1" id="KW-0479">Metal-binding</keyword>
<dbReference type="InterPro" id="IPR011011">
    <property type="entry name" value="Znf_FYVE_PHD"/>
</dbReference>
<accession>A0AAD3DRP5</accession>
<feature type="compositionally biased region" description="Basic and acidic residues" evidence="4">
    <location>
        <begin position="322"/>
        <end position="334"/>
    </location>
</feature>
<feature type="compositionally biased region" description="Low complexity" evidence="4">
    <location>
        <begin position="118"/>
        <end position="160"/>
    </location>
</feature>
<dbReference type="Proteomes" id="UP001054857">
    <property type="component" value="Unassembled WGS sequence"/>
</dbReference>
<evidence type="ECO:0000256" key="1">
    <source>
        <dbReference type="ARBA" id="ARBA00022723"/>
    </source>
</evidence>
<evidence type="ECO:0000313" key="7">
    <source>
        <dbReference type="Proteomes" id="UP001054857"/>
    </source>
</evidence>
<proteinExistence type="predicted"/>
<feature type="compositionally biased region" description="Low complexity" evidence="4">
    <location>
        <begin position="357"/>
        <end position="386"/>
    </location>
</feature>
<dbReference type="InterPro" id="IPR001965">
    <property type="entry name" value="Znf_PHD"/>
</dbReference>
<feature type="domain" description="SAP" evidence="5">
    <location>
        <begin position="15"/>
        <end position="49"/>
    </location>
</feature>
<keyword evidence="2" id="KW-0863">Zinc-finger</keyword>
<evidence type="ECO:0000256" key="3">
    <source>
        <dbReference type="ARBA" id="ARBA00022833"/>
    </source>
</evidence>
<keyword evidence="7" id="KW-1185">Reference proteome</keyword>
<dbReference type="InterPro" id="IPR003034">
    <property type="entry name" value="SAP_dom"/>
</dbReference>
<feature type="compositionally biased region" description="Low complexity" evidence="4">
    <location>
        <begin position="176"/>
        <end position="196"/>
    </location>
</feature>
<feature type="region of interest" description="Disordered" evidence="4">
    <location>
        <begin position="347"/>
        <end position="398"/>
    </location>
</feature>